<dbReference type="RefSeq" id="WP_189554372.1">
    <property type="nucleotide sequence ID" value="NZ_BMTP01000020.1"/>
</dbReference>
<keyword evidence="2" id="KW-1185">Reference proteome</keyword>
<dbReference type="AlphaFoldDB" id="A0A918M741"/>
<organism evidence="1 2">
    <name type="scientific">Streptomyces lavendofoliae</name>
    <dbReference type="NCBI Taxonomy" id="67314"/>
    <lineage>
        <taxon>Bacteria</taxon>
        <taxon>Bacillati</taxon>
        <taxon>Actinomycetota</taxon>
        <taxon>Actinomycetes</taxon>
        <taxon>Kitasatosporales</taxon>
        <taxon>Streptomycetaceae</taxon>
        <taxon>Streptomyces</taxon>
    </lineage>
</organism>
<reference evidence="1" key="1">
    <citation type="journal article" date="2014" name="Int. J. Syst. Evol. Microbiol.">
        <title>Complete genome sequence of Corynebacterium casei LMG S-19264T (=DSM 44701T), isolated from a smear-ripened cheese.</title>
        <authorList>
            <consortium name="US DOE Joint Genome Institute (JGI-PGF)"/>
            <person name="Walter F."/>
            <person name="Albersmeier A."/>
            <person name="Kalinowski J."/>
            <person name="Ruckert C."/>
        </authorList>
    </citation>
    <scope>NUCLEOTIDE SEQUENCE</scope>
    <source>
        <strain evidence="1">JCM 4391</strain>
    </source>
</reference>
<evidence type="ECO:0000313" key="1">
    <source>
        <dbReference type="EMBL" id="GGU62753.1"/>
    </source>
</evidence>
<protein>
    <submittedName>
        <fullName evidence="1">Uncharacterized protein</fullName>
    </submittedName>
</protein>
<proteinExistence type="predicted"/>
<comment type="caution">
    <text evidence="1">The sequence shown here is derived from an EMBL/GenBank/DDBJ whole genome shotgun (WGS) entry which is preliminary data.</text>
</comment>
<dbReference type="Proteomes" id="UP000636661">
    <property type="component" value="Unassembled WGS sequence"/>
</dbReference>
<name>A0A918M741_9ACTN</name>
<dbReference type="EMBL" id="BMTP01000020">
    <property type="protein sequence ID" value="GGU62753.1"/>
    <property type="molecule type" value="Genomic_DNA"/>
</dbReference>
<accession>A0A918M741</accession>
<reference evidence="1" key="2">
    <citation type="submission" date="2020-09" db="EMBL/GenBank/DDBJ databases">
        <authorList>
            <person name="Sun Q."/>
            <person name="Ohkuma M."/>
        </authorList>
    </citation>
    <scope>NUCLEOTIDE SEQUENCE</scope>
    <source>
        <strain evidence="1">JCM 4391</strain>
    </source>
</reference>
<sequence length="87" mass="9173">MAICQVIIPVPDTAEPIELAALMPEIHHALTAAGANPPADLSLTDLAISVQAPVTVPYLDKPPEPAPWRTRPTIHIAYETGAPAPVH</sequence>
<evidence type="ECO:0000313" key="2">
    <source>
        <dbReference type="Proteomes" id="UP000636661"/>
    </source>
</evidence>
<gene>
    <name evidence="1" type="ORF">GCM10010274_59470</name>
</gene>